<dbReference type="InterPro" id="IPR034660">
    <property type="entry name" value="DinB/YfiT-like"/>
</dbReference>
<name>A0A6J6E4S3_9ZZZZ</name>
<dbReference type="Pfam" id="PF05163">
    <property type="entry name" value="DinB"/>
    <property type="match status" value="1"/>
</dbReference>
<evidence type="ECO:0000256" key="1">
    <source>
        <dbReference type="ARBA" id="ARBA00022723"/>
    </source>
</evidence>
<dbReference type="PANTHER" id="PTHR37302:SF1">
    <property type="entry name" value="PROTEIN DINB"/>
    <property type="match status" value="1"/>
</dbReference>
<dbReference type="GO" id="GO:0046872">
    <property type="term" value="F:metal ion binding"/>
    <property type="evidence" value="ECO:0007669"/>
    <property type="project" value="UniProtKB-KW"/>
</dbReference>
<gene>
    <name evidence="2" type="ORF">UFOPK1726_00237</name>
</gene>
<proteinExistence type="predicted"/>
<evidence type="ECO:0000313" key="2">
    <source>
        <dbReference type="EMBL" id="CAB4570279.1"/>
    </source>
</evidence>
<dbReference type="AlphaFoldDB" id="A0A6J6E4S3"/>
<dbReference type="EMBL" id="CAEZTT010000014">
    <property type="protein sequence ID" value="CAB4570279.1"/>
    <property type="molecule type" value="Genomic_DNA"/>
</dbReference>
<sequence length="167" mass="19157">MTISIERGLRHMAWANQEVFNAVAKLPDDALQAYISNPEWTVGKIISHICSSATWYVHRLEIDDCIDIPEVHSANDVLQLAALISQLDEKLIQAASQEDRELTYTYEDTGKVVKRWFSTILTQAVHHATEHRAQLVDALDFKGYKLINLDDLDLWAYDMFEKDEPII</sequence>
<keyword evidence="1" id="KW-0479">Metal-binding</keyword>
<protein>
    <submittedName>
        <fullName evidence="2">Unannotated protein</fullName>
    </submittedName>
</protein>
<dbReference type="PANTHER" id="PTHR37302">
    <property type="entry name" value="SLR1116 PROTEIN"/>
    <property type="match status" value="1"/>
</dbReference>
<accession>A0A6J6E4S3</accession>
<organism evidence="2">
    <name type="scientific">freshwater metagenome</name>
    <dbReference type="NCBI Taxonomy" id="449393"/>
    <lineage>
        <taxon>unclassified sequences</taxon>
        <taxon>metagenomes</taxon>
        <taxon>ecological metagenomes</taxon>
    </lineage>
</organism>
<dbReference type="SUPFAM" id="SSF109854">
    <property type="entry name" value="DinB/YfiT-like putative metalloenzymes"/>
    <property type="match status" value="1"/>
</dbReference>
<dbReference type="Gene3D" id="1.20.120.450">
    <property type="entry name" value="dinb family like domain"/>
    <property type="match status" value="1"/>
</dbReference>
<reference evidence="2" key="1">
    <citation type="submission" date="2020-05" db="EMBL/GenBank/DDBJ databases">
        <authorList>
            <person name="Chiriac C."/>
            <person name="Salcher M."/>
            <person name="Ghai R."/>
            <person name="Kavagutti S V."/>
        </authorList>
    </citation>
    <scope>NUCLEOTIDE SEQUENCE</scope>
</reference>
<dbReference type="InterPro" id="IPR007837">
    <property type="entry name" value="DinB"/>
</dbReference>